<evidence type="ECO:0000256" key="2">
    <source>
        <dbReference type="ARBA" id="ARBA00012438"/>
    </source>
</evidence>
<dbReference type="Pfam" id="PF02518">
    <property type="entry name" value="HATPase_c"/>
    <property type="match status" value="1"/>
</dbReference>
<feature type="domain" description="Histidine kinase" evidence="6">
    <location>
        <begin position="293"/>
        <end position="514"/>
    </location>
</feature>
<keyword evidence="3" id="KW-0597">Phosphoprotein</keyword>
<dbReference type="Proteomes" id="UP001501758">
    <property type="component" value="Unassembled WGS sequence"/>
</dbReference>
<evidence type="ECO:0000256" key="3">
    <source>
        <dbReference type="ARBA" id="ARBA00022553"/>
    </source>
</evidence>
<dbReference type="SMART" id="SM00388">
    <property type="entry name" value="HisKA"/>
    <property type="match status" value="1"/>
</dbReference>
<dbReference type="SUPFAM" id="SSF55874">
    <property type="entry name" value="ATPase domain of HSP90 chaperone/DNA topoisomerase II/histidine kinase"/>
    <property type="match status" value="1"/>
</dbReference>
<keyword evidence="8" id="KW-1185">Reference proteome</keyword>
<dbReference type="InterPro" id="IPR036890">
    <property type="entry name" value="HATPase_C_sf"/>
</dbReference>
<protein>
    <recommendedName>
        <fullName evidence="2">histidine kinase</fullName>
        <ecNumber evidence="2">2.7.13.3</ecNumber>
    </recommendedName>
</protein>
<organism evidence="7 8">
    <name type="scientific">Aquimarina litoralis</name>
    <dbReference type="NCBI Taxonomy" id="584605"/>
    <lineage>
        <taxon>Bacteria</taxon>
        <taxon>Pseudomonadati</taxon>
        <taxon>Bacteroidota</taxon>
        <taxon>Flavobacteriia</taxon>
        <taxon>Flavobacteriales</taxon>
        <taxon>Flavobacteriaceae</taxon>
        <taxon>Aquimarina</taxon>
    </lineage>
</organism>
<comment type="caution">
    <text evidence="7">The sequence shown here is derived from an EMBL/GenBank/DDBJ whole genome shotgun (WGS) entry which is preliminary data.</text>
</comment>
<evidence type="ECO:0000313" key="8">
    <source>
        <dbReference type="Proteomes" id="UP001501758"/>
    </source>
</evidence>
<name>A0ABN1IJK4_9FLAO</name>
<evidence type="ECO:0000256" key="1">
    <source>
        <dbReference type="ARBA" id="ARBA00000085"/>
    </source>
</evidence>
<dbReference type="SMART" id="SM00387">
    <property type="entry name" value="HATPase_c"/>
    <property type="match status" value="1"/>
</dbReference>
<dbReference type="InterPro" id="IPR052162">
    <property type="entry name" value="Sensor_kinase/Photoreceptor"/>
</dbReference>
<dbReference type="PANTHER" id="PTHR43304:SF1">
    <property type="entry name" value="PAC DOMAIN-CONTAINING PROTEIN"/>
    <property type="match status" value="1"/>
</dbReference>
<dbReference type="InterPro" id="IPR004358">
    <property type="entry name" value="Sig_transdc_His_kin-like_C"/>
</dbReference>
<sequence>MTHKNDHIALTIDVESTEFLQSLIDRSESIISYFTPIFEQEQLVDFKLVYITNNFEKYIKSSIDLLINKSASEIFPVIFENGLFEIYTACYNKENFEITYEREFEFEEKTVWLEGKVIKQNNGIIVTSKDISKLKKVEAQLRDSLRHLEFQNTILNDSEQISKTASFRWNINKNIWVFSENIRELFKDTIDAKCLQNEGVFCFLDEQKSAKLRLQIETLQYEDVLPPFEFSIQNDNTLLYFSLNAHFIPSRDGQMMLGVIRNVTEEIKSKKLLKEKNQELLTINEELDSFNHIASHDLQEPLRKIRMFISRILNVDQETIPDKILNYLDKINDSSERMQQLILHLLDYSSIGKKQLPFEKIDLNTILQDAFIELEEEINKHQVQIHTINFPEIYGIPFLIKQVFVNLISNAIKYRKTNAIPELWIHHNLSENLENSSSHFLEITFKDNGIGFDPKHKESIFKLFHRLHEKTQYKGTGIGLAICHKIMQTHHGSISAMSEKGVGSEFKLYFPITNN</sequence>
<dbReference type="Gene3D" id="1.10.287.130">
    <property type="match status" value="1"/>
</dbReference>
<dbReference type="PRINTS" id="PR00344">
    <property type="entry name" value="BCTRLSENSOR"/>
</dbReference>
<dbReference type="InterPro" id="IPR003594">
    <property type="entry name" value="HATPase_dom"/>
</dbReference>
<dbReference type="InterPro" id="IPR005467">
    <property type="entry name" value="His_kinase_dom"/>
</dbReference>
<evidence type="ECO:0000256" key="5">
    <source>
        <dbReference type="ARBA" id="ARBA00022777"/>
    </source>
</evidence>
<dbReference type="RefSeq" id="WP_343911065.1">
    <property type="nucleotide sequence ID" value="NZ_BAAAGE010000001.1"/>
</dbReference>
<evidence type="ECO:0000256" key="4">
    <source>
        <dbReference type="ARBA" id="ARBA00022679"/>
    </source>
</evidence>
<proteinExistence type="predicted"/>
<dbReference type="EC" id="2.7.13.3" evidence="2"/>
<accession>A0ABN1IJK4</accession>
<gene>
    <name evidence="7" type="ORF">GCM10009430_09950</name>
</gene>
<keyword evidence="5" id="KW-0418">Kinase</keyword>
<reference evidence="7 8" key="1">
    <citation type="journal article" date="2019" name="Int. J. Syst. Evol. Microbiol.">
        <title>The Global Catalogue of Microorganisms (GCM) 10K type strain sequencing project: providing services to taxonomists for standard genome sequencing and annotation.</title>
        <authorList>
            <consortium name="The Broad Institute Genomics Platform"/>
            <consortium name="The Broad Institute Genome Sequencing Center for Infectious Disease"/>
            <person name="Wu L."/>
            <person name="Ma J."/>
        </authorList>
    </citation>
    <scope>NUCLEOTIDE SEQUENCE [LARGE SCALE GENOMIC DNA]</scope>
    <source>
        <strain evidence="7 8">JCM 15974</strain>
    </source>
</reference>
<keyword evidence="4" id="KW-0808">Transferase</keyword>
<dbReference type="Gene3D" id="3.30.565.10">
    <property type="entry name" value="Histidine kinase-like ATPase, C-terminal domain"/>
    <property type="match status" value="1"/>
</dbReference>
<dbReference type="Gene3D" id="3.30.450.20">
    <property type="entry name" value="PAS domain"/>
    <property type="match status" value="1"/>
</dbReference>
<dbReference type="CDD" id="cd00082">
    <property type="entry name" value="HisKA"/>
    <property type="match status" value="1"/>
</dbReference>
<evidence type="ECO:0000259" key="6">
    <source>
        <dbReference type="PROSITE" id="PS50109"/>
    </source>
</evidence>
<dbReference type="PANTHER" id="PTHR43304">
    <property type="entry name" value="PHYTOCHROME-LIKE PROTEIN CPH1"/>
    <property type="match status" value="1"/>
</dbReference>
<dbReference type="SUPFAM" id="SSF47384">
    <property type="entry name" value="Homodimeric domain of signal transducing histidine kinase"/>
    <property type="match status" value="1"/>
</dbReference>
<dbReference type="EMBL" id="BAAAGE010000001">
    <property type="protein sequence ID" value="GAA0715467.1"/>
    <property type="molecule type" value="Genomic_DNA"/>
</dbReference>
<evidence type="ECO:0000313" key="7">
    <source>
        <dbReference type="EMBL" id="GAA0715467.1"/>
    </source>
</evidence>
<comment type="catalytic activity">
    <reaction evidence="1">
        <text>ATP + protein L-histidine = ADP + protein N-phospho-L-histidine.</text>
        <dbReference type="EC" id="2.7.13.3"/>
    </reaction>
</comment>
<dbReference type="Pfam" id="PF00512">
    <property type="entry name" value="HisKA"/>
    <property type="match status" value="1"/>
</dbReference>
<dbReference type="InterPro" id="IPR003661">
    <property type="entry name" value="HisK_dim/P_dom"/>
</dbReference>
<dbReference type="InterPro" id="IPR036097">
    <property type="entry name" value="HisK_dim/P_sf"/>
</dbReference>
<dbReference type="PROSITE" id="PS50109">
    <property type="entry name" value="HIS_KIN"/>
    <property type="match status" value="1"/>
</dbReference>